<feature type="domain" description="AMP-binding enzyme C-terminal" evidence="4">
    <location>
        <begin position="386"/>
        <end position="462"/>
    </location>
</feature>
<gene>
    <name evidence="5" type="ORF">K3718_01735</name>
</gene>
<dbReference type="InterPro" id="IPR000873">
    <property type="entry name" value="AMP-dep_synth/lig_dom"/>
</dbReference>
<dbReference type="Proteomes" id="UP001058514">
    <property type="component" value="Chromosome"/>
</dbReference>
<dbReference type="Gene3D" id="3.30.300.30">
    <property type="match status" value="1"/>
</dbReference>
<dbReference type="EMBL" id="CP081051">
    <property type="protein sequence ID" value="UWQ41838.1"/>
    <property type="molecule type" value="Genomic_DNA"/>
</dbReference>
<proteinExistence type="predicted"/>
<dbReference type="InterPro" id="IPR025110">
    <property type="entry name" value="AMP-bd_C"/>
</dbReference>
<dbReference type="Gene3D" id="3.40.50.12780">
    <property type="entry name" value="N-terminal domain of ligase-like"/>
    <property type="match status" value="1"/>
</dbReference>
<dbReference type="Pfam" id="PF00501">
    <property type="entry name" value="AMP-binding"/>
    <property type="match status" value="1"/>
</dbReference>
<sequence>MKSIAQTDPSRTALSWPGNEMSYSGLWNMAQDLAWQFPESVTAGSLVLVESRKTPRFTALMIALGLCGATPLVVPDRLGGELKDKLIARSGASHIASFTDAGRLRVTETGRAPKLPAGEQVPLCLTTSGSTGVPKVVVLSKTGVNAFFDWAQGCFSIQPGTRILSIAPFNFDLSLLELWAGLDAGAEVILADPERSAEPGYLADLCAEAKPEIVQAVPLFHERLCAAGRADPGFSPRHVIVTGEAAPRALRRQMAGQFPSAVFHNIYGSTETNDSFILTLGAEDFAAAEKLGIGRPIAGTDYYIAEDPDEPGTGELFTATPFAASGYSDPEQTLNAFLPRLENERLVTYFRTGDRVQRQPDGSLLLIGRADYVVKLRGVRTNLLDVEDVIRLHEAVRNVATVPYRDIVSGQQQLLAVVETCAGASVSNLQMRAHCALHLPKSALPSRYVLTQEPLPKTSTGKINRGAVQRLYAPKPEKNA</sequence>
<keyword evidence="6" id="KW-1185">Reference proteome</keyword>
<accession>A0ABY5WK34</accession>
<keyword evidence="2" id="KW-0597">Phosphoprotein</keyword>
<dbReference type="InterPro" id="IPR042099">
    <property type="entry name" value="ANL_N_sf"/>
</dbReference>
<evidence type="ECO:0000313" key="5">
    <source>
        <dbReference type="EMBL" id="UWQ41838.1"/>
    </source>
</evidence>
<reference evidence="5" key="1">
    <citation type="submission" date="2021-08" db="EMBL/GenBank/DDBJ databases">
        <authorList>
            <person name="Nwanade C."/>
            <person name="Wang M."/>
            <person name="Masoudi A."/>
            <person name="Yu Z."/>
            <person name="Liu J."/>
        </authorList>
    </citation>
    <scope>NUCLEOTIDE SEQUENCE</scope>
    <source>
        <strain evidence="5">S166</strain>
    </source>
</reference>
<dbReference type="PANTHER" id="PTHR44845:SF6">
    <property type="entry name" value="BETA-ALANINE-ACTIVATING ENZYME"/>
    <property type="match status" value="1"/>
</dbReference>
<dbReference type="Pfam" id="PF13193">
    <property type="entry name" value="AMP-binding_C"/>
    <property type="match status" value="1"/>
</dbReference>
<evidence type="ECO:0000256" key="1">
    <source>
        <dbReference type="ARBA" id="ARBA00022450"/>
    </source>
</evidence>
<dbReference type="InterPro" id="IPR045851">
    <property type="entry name" value="AMP-bd_C_sf"/>
</dbReference>
<keyword evidence="1" id="KW-0596">Phosphopantetheine</keyword>
<dbReference type="PANTHER" id="PTHR44845">
    <property type="entry name" value="CARRIER DOMAIN-CONTAINING PROTEIN"/>
    <property type="match status" value="1"/>
</dbReference>
<organism evidence="5 6">
    <name type="scientific">Leisingera aquaemixtae</name>
    <dbReference type="NCBI Taxonomy" id="1396826"/>
    <lineage>
        <taxon>Bacteria</taxon>
        <taxon>Pseudomonadati</taxon>
        <taxon>Pseudomonadota</taxon>
        <taxon>Alphaproteobacteria</taxon>
        <taxon>Rhodobacterales</taxon>
        <taxon>Roseobacteraceae</taxon>
        <taxon>Leisingera</taxon>
    </lineage>
</organism>
<evidence type="ECO:0000256" key="2">
    <source>
        <dbReference type="ARBA" id="ARBA00022553"/>
    </source>
</evidence>
<protein>
    <submittedName>
        <fullName evidence="5">AMP-binding protein</fullName>
    </submittedName>
</protein>
<evidence type="ECO:0000259" key="4">
    <source>
        <dbReference type="Pfam" id="PF13193"/>
    </source>
</evidence>
<name>A0ABY5WK34_9RHOB</name>
<evidence type="ECO:0000313" key="6">
    <source>
        <dbReference type="Proteomes" id="UP001058514"/>
    </source>
</evidence>
<evidence type="ECO:0000259" key="3">
    <source>
        <dbReference type="Pfam" id="PF00501"/>
    </source>
</evidence>
<dbReference type="SUPFAM" id="SSF56801">
    <property type="entry name" value="Acetyl-CoA synthetase-like"/>
    <property type="match status" value="1"/>
</dbReference>
<feature type="domain" description="AMP-dependent synthetase/ligase" evidence="3">
    <location>
        <begin position="111"/>
        <end position="327"/>
    </location>
</feature>